<accession>A0A1V0SD15</accession>
<name>A0A1V0SD15_9VIRU</name>
<evidence type="ECO:0000313" key="1">
    <source>
        <dbReference type="EMBL" id="ARF09602.1"/>
    </source>
</evidence>
<reference evidence="1" key="1">
    <citation type="journal article" date="2017" name="Science">
        <title>Giant viruses with an expanded complement of translation system components.</title>
        <authorList>
            <person name="Schulz F."/>
            <person name="Yutin N."/>
            <person name="Ivanova N.N."/>
            <person name="Ortega D.R."/>
            <person name="Lee T.K."/>
            <person name="Vierheilig J."/>
            <person name="Daims H."/>
            <person name="Horn M."/>
            <person name="Wagner M."/>
            <person name="Jensen G.J."/>
            <person name="Kyrpides N.C."/>
            <person name="Koonin E.V."/>
            <person name="Woyke T."/>
        </authorList>
    </citation>
    <scope>NUCLEOTIDE SEQUENCE</scope>
    <source>
        <strain evidence="1">ILV1</strain>
    </source>
</reference>
<gene>
    <name evidence="1" type="ORF">Indivirus_1_225</name>
</gene>
<organism evidence="1">
    <name type="scientific">Indivirus ILV1</name>
    <dbReference type="NCBI Taxonomy" id="1977633"/>
    <lineage>
        <taxon>Viruses</taxon>
        <taxon>Varidnaviria</taxon>
        <taxon>Bamfordvirae</taxon>
        <taxon>Nucleocytoviricota</taxon>
        <taxon>Megaviricetes</taxon>
        <taxon>Imitervirales</taxon>
        <taxon>Mimiviridae</taxon>
        <taxon>Klosneuvirinae</taxon>
        <taxon>Indivirus</taxon>
    </lineage>
</organism>
<proteinExistence type="predicted"/>
<sequence>MYFIIFAIIIIVILLILTQNKKETFYWEPKWHGEESPDCYSEKPKNCLKFSNCGLCLNKGLDQCLPGDANGPYFEGNCNGWVHSNYDDRHIFNEKVTSINDSWDRFYSDYEATYPSPISRSSL</sequence>
<protein>
    <submittedName>
        <fullName evidence="1">Uncharacterized protein</fullName>
    </submittedName>
</protein>
<dbReference type="EMBL" id="KY684085">
    <property type="protein sequence ID" value="ARF09602.1"/>
    <property type="molecule type" value="Genomic_DNA"/>
</dbReference>